<reference evidence="1" key="2">
    <citation type="journal article" date="2015" name="Data Brief">
        <title>Shoot transcriptome of the giant reed, Arundo donax.</title>
        <authorList>
            <person name="Barrero R.A."/>
            <person name="Guerrero F.D."/>
            <person name="Moolhuijzen P."/>
            <person name="Goolsby J.A."/>
            <person name="Tidwell J."/>
            <person name="Bellgard S.E."/>
            <person name="Bellgard M.I."/>
        </authorList>
    </citation>
    <scope>NUCLEOTIDE SEQUENCE</scope>
    <source>
        <tissue evidence="1">Shoot tissue taken approximately 20 cm above the soil surface</tissue>
    </source>
</reference>
<reference evidence="1" key="1">
    <citation type="submission" date="2014-09" db="EMBL/GenBank/DDBJ databases">
        <authorList>
            <person name="Magalhaes I.L.F."/>
            <person name="Oliveira U."/>
            <person name="Santos F.R."/>
            <person name="Vidigal T.H.D.A."/>
            <person name="Brescovit A.D."/>
            <person name="Santos A.J."/>
        </authorList>
    </citation>
    <scope>NUCLEOTIDE SEQUENCE</scope>
    <source>
        <tissue evidence="1">Shoot tissue taken approximately 20 cm above the soil surface</tissue>
    </source>
</reference>
<dbReference type="AlphaFoldDB" id="A0A0A9GGV6"/>
<evidence type="ECO:0000313" key="1">
    <source>
        <dbReference type="EMBL" id="JAE22634.1"/>
    </source>
</evidence>
<proteinExistence type="predicted"/>
<sequence length="33" mass="3791">MELYPATRMSICLSCQPKVNKQECRLHLSLPSI</sequence>
<name>A0A0A9GGV6_ARUDO</name>
<protein>
    <submittedName>
        <fullName evidence="1">Uncharacterized protein</fullName>
    </submittedName>
</protein>
<dbReference type="EMBL" id="GBRH01175262">
    <property type="protein sequence ID" value="JAE22634.1"/>
    <property type="molecule type" value="Transcribed_RNA"/>
</dbReference>
<accession>A0A0A9GGV6</accession>
<organism evidence="1">
    <name type="scientific">Arundo donax</name>
    <name type="common">Giant reed</name>
    <name type="synonym">Donax arundinaceus</name>
    <dbReference type="NCBI Taxonomy" id="35708"/>
    <lineage>
        <taxon>Eukaryota</taxon>
        <taxon>Viridiplantae</taxon>
        <taxon>Streptophyta</taxon>
        <taxon>Embryophyta</taxon>
        <taxon>Tracheophyta</taxon>
        <taxon>Spermatophyta</taxon>
        <taxon>Magnoliopsida</taxon>
        <taxon>Liliopsida</taxon>
        <taxon>Poales</taxon>
        <taxon>Poaceae</taxon>
        <taxon>PACMAD clade</taxon>
        <taxon>Arundinoideae</taxon>
        <taxon>Arundineae</taxon>
        <taxon>Arundo</taxon>
    </lineage>
</organism>